<accession>A0A5J4FVY3</accession>
<gene>
    <name evidence="3" type="ORF">ULMS_17280</name>
</gene>
<evidence type="ECO:0000313" key="4">
    <source>
        <dbReference type="Proteomes" id="UP000326994"/>
    </source>
</evidence>
<evidence type="ECO:0000313" key="3">
    <source>
        <dbReference type="EMBL" id="GEQ86220.1"/>
    </source>
</evidence>
<reference evidence="3 4" key="1">
    <citation type="submission" date="2019-08" db="EMBL/GenBank/DDBJ databases">
        <title>Ulvibacter marinistellae sp. nov., isolated from a starfish, Patiria pectinifera.</title>
        <authorList>
            <person name="Kawano K."/>
            <person name="Ushijima N."/>
            <person name="Kihara M."/>
            <person name="Itoh H."/>
        </authorList>
    </citation>
    <scope>NUCLEOTIDE SEQUENCE [LARGE SCALE GENOMIC DNA]</scope>
    <source>
        <strain evidence="3 4">KK4</strain>
    </source>
</reference>
<proteinExistence type="predicted"/>
<dbReference type="SUPFAM" id="SSF56601">
    <property type="entry name" value="beta-lactamase/transpeptidase-like"/>
    <property type="match status" value="1"/>
</dbReference>
<dbReference type="Gene3D" id="3.40.710.10">
    <property type="entry name" value="DD-peptidase/beta-lactamase superfamily"/>
    <property type="match status" value="1"/>
</dbReference>
<dbReference type="PANTHER" id="PTHR46825">
    <property type="entry name" value="D-ALANYL-D-ALANINE-CARBOXYPEPTIDASE/ENDOPEPTIDASE AMPH"/>
    <property type="match status" value="1"/>
</dbReference>
<dbReference type="Proteomes" id="UP000326994">
    <property type="component" value="Unassembled WGS sequence"/>
</dbReference>
<organism evidence="3 4">
    <name type="scientific">Patiriisocius marinistellae</name>
    <dbReference type="NCBI Taxonomy" id="2494560"/>
    <lineage>
        <taxon>Bacteria</taxon>
        <taxon>Pseudomonadati</taxon>
        <taxon>Bacteroidota</taxon>
        <taxon>Flavobacteriia</taxon>
        <taxon>Flavobacteriales</taxon>
        <taxon>Flavobacteriaceae</taxon>
        <taxon>Patiriisocius</taxon>
    </lineage>
</organism>
<feature type="signal peptide" evidence="1">
    <location>
        <begin position="1"/>
        <end position="21"/>
    </location>
</feature>
<dbReference type="AlphaFoldDB" id="A0A5J4FVY3"/>
<feature type="domain" description="Beta-lactamase-related" evidence="2">
    <location>
        <begin position="187"/>
        <end position="478"/>
    </location>
</feature>
<dbReference type="RefSeq" id="WP_151894145.1">
    <property type="nucleotide sequence ID" value="NZ_BKCF01000002.1"/>
</dbReference>
<evidence type="ECO:0000259" key="2">
    <source>
        <dbReference type="Pfam" id="PF00144"/>
    </source>
</evidence>
<dbReference type="InterPro" id="IPR012338">
    <property type="entry name" value="Beta-lactam/transpept-like"/>
</dbReference>
<dbReference type="Pfam" id="PF00144">
    <property type="entry name" value="Beta-lactamase"/>
    <property type="match status" value="1"/>
</dbReference>
<protein>
    <recommendedName>
        <fullName evidence="2">Beta-lactamase-related domain-containing protein</fullName>
    </recommendedName>
</protein>
<dbReference type="OrthoDB" id="1357763at2"/>
<name>A0A5J4FVY3_9FLAO</name>
<dbReference type="PANTHER" id="PTHR46825:SF9">
    <property type="entry name" value="BETA-LACTAMASE-RELATED DOMAIN-CONTAINING PROTEIN"/>
    <property type="match status" value="1"/>
</dbReference>
<feature type="chain" id="PRO_5023861245" description="Beta-lactamase-related domain-containing protein" evidence="1">
    <location>
        <begin position="22"/>
        <end position="504"/>
    </location>
</feature>
<dbReference type="InterPro" id="IPR050491">
    <property type="entry name" value="AmpC-like"/>
</dbReference>
<dbReference type="EMBL" id="BKCF01000002">
    <property type="protein sequence ID" value="GEQ86220.1"/>
    <property type="molecule type" value="Genomic_DNA"/>
</dbReference>
<dbReference type="InterPro" id="IPR001466">
    <property type="entry name" value="Beta-lactam-related"/>
</dbReference>
<sequence>MKNFCILLAFISILFSLKISAQISKDSELFIQLKKTDSLFFEETFNQCNFKLLETYIPSDFEFYHDINGTQNREQFFKTFKESICSNPKIKPIRKIVEESLEVFPLKNNGKVYGAIQKGVHLFYIKEPNKELYLTNIAKFTSLWNLENDAWKLSRVLSYDHKEPNKNYGQKFEANSPLPLFDNDIKIEALLKQHNIPSISIGYIEEGRLKQLRAFGIQKHGVPVSVNTIYKIASLTKPIVAIVTLKLIENGELELDEPLSNYYIDPAIRNHPYLNELTPRNILTHQSGFTNWTYLSDYDKLTFEFEPGTKFQYSGEAFEYLRKAIESKFKMSFKQISKELLFELIGMNDTHFDWTSTIDDNRYAVEHDENGAPIRFKKHFEANAAANLLTTANDYSKFMIYIMNGAGLSKDLYIEFLKPQVTEKKGIDRNLGMQLLTNLPNNEIALMHTGGDYGIKTIAIALPKSKRGLVLFSNSENGIVLWQKVIMEYFGEIGKEIVRRNLEE</sequence>
<keyword evidence="1" id="KW-0732">Signal</keyword>
<keyword evidence="4" id="KW-1185">Reference proteome</keyword>
<evidence type="ECO:0000256" key="1">
    <source>
        <dbReference type="SAM" id="SignalP"/>
    </source>
</evidence>
<comment type="caution">
    <text evidence="3">The sequence shown here is derived from an EMBL/GenBank/DDBJ whole genome shotgun (WGS) entry which is preliminary data.</text>
</comment>